<dbReference type="AlphaFoldDB" id="A0A8J5X7N5"/>
<name>A0A8J5X7N5_DIALT</name>
<comment type="caution">
    <text evidence="1">The sequence shown here is derived from an EMBL/GenBank/DDBJ whole genome shotgun (WGS) entry which is preliminary data.</text>
</comment>
<dbReference type="OrthoDB" id="550575at2759"/>
<proteinExistence type="predicted"/>
<dbReference type="GO" id="GO:0019005">
    <property type="term" value="C:SCF ubiquitin ligase complex"/>
    <property type="evidence" value="ECO:0007669"/>
    <property type="project" value="TreeGrafter"/>
</dbReference>
<organism evidence="1 2">
    <name type="scientific">Diacronema lutheri</name>
    <name type="common">Unicellular marine alga</name>
    <name type="synonym">Monochrysis lutheri</name>
    <dbReference type="NCBI Taxonomy" id="2081491"/>
    <lineage>
        <taxon>Eukaryota</taxon>
        <taxon>Haptista</taxon>
        <taxon>Haptophyta</taxon>
        <taxon>Pavlovophyceae</taxon>
        <taxon>Pavlovales</taxon>
        <taxon>Pavlovaceae</taxon>
        <taxon>Diacronema</taxon>
    </lineage>
</organism>
<dbReference type="EMBL" id="JAGTXO010000045">
    <property type="protein sequence ID" value="KAG8458969.1"/>
    <property type="molecule type" value="Genomic_DNA"/>
</dbReference>
<accession>A0A8J5X7N5</accession>
<dbReference type="OMA" id="HFAHERN"/>
<dbReference type="SUPFAM" id="SSF52047">
    <property type="entry name" value="RNI-like"/>
    <property type="match status" value="1"/>
</dbReference>
<dbReference type="PANTHER" id="PTHR13318">
    <property type="entry name" value="PARTNER OF PAIRED, ISOFORM B-RELATED"/>
    <property type="match status" value="1"/>
</dbReference>
<evidence type="ECO:0000313" key="2">
    <source>
        <dbReference type="Proteomes" id="UP000751190"/>
    </source>
</evidence>
<dbReference type="PANTHER" id="PTHR13318:SF95">
    <property type="entry name" value="F-BOX PROTEIN YLR352W"/>
    <property type="match status" value="1"/>
</dbReference>
<sequence>MIMKGDGESHSSAPADLPADGLCAIGRWLELPTRARLRRVSKAWRAGMDGAFAAETRLDLHRFRASLDDCGVAALARACPHLRELSLCGCALLTDVALGALAANCVELRAVNIACVRSFGLDAIRALARACPLEDLHLAGSALDATIIRKHFAHLVELEEDEDGNMGSTD</sequence>
<dbReference type="SMART" id="SM00367">
    <property type="entry name" value="LRR_CC"/>
    <property type="match status" value="2"/>
</dbReference>
<dbReference type="GO" id="GO:0031146">
    <property type="term" value="P:SCF-dependent proteasomal ubiquitin-dependent protein catabolic process"/>
    <property type="evidence" value="ECO:0007669"/>
    <property type="project" value="TreeGrafter"/>
</dbReference>
<keyword evidence="2" id="KW-1185">Reference proteome</keyword>
<dbReference type="Proteomes" id="UP000751190">
    <property type="component" value="Unassembled WGS sequence"/>
</dbReference>
<evidence type="ECO:0008006" key="3">
    <source>
        <dbReference type="Google" id="ProtNLM"/>
    </source>
</evidence>
<gene>
    <name evidence="1" type="ORF">KFE25_006514</name>
</gene>
<evidence type="ECO:0000313" key="1">
    <source>
        <dbReference type="EMBL" id="KAG8458969.1"/>
    </source>
</evidence>
<dbReference type="InterPro" id="IPR032675">
    <property type="entry name" value="LRR_dom_sf"/>
</dbReference>
<reference evidence="1" key="1">
    <citation type="submission" date="2021-05" db="EMBL/GenBank/DDBJ databases">
        <title>The genome of the haptophyte Pavlova lutheri (Diacronema luteri, Pavlovales) - a model for lipid biosynthesis in eukaryotic algae.</title>
        <authorList>
            <person name="Hulatt C.J."/>
            <person name="Posewitz M.C."/>
        </authorList>
    </citation>
    <scope>NUCLEOTIDE SEQUENCE</scope>
    <source>
        <strain evidence="1">NIVA-4/92</strain>
    </source>
</reference>
<dbReference type="InterPro" id="IPR006553">
    <property type="entry name" value="Leu-rich_rpt_Cys-con_subtyp"/>
</dbReference>
<protein>
    <recommendedName>
        <fullName evidence="3">F-box domain-containing protein</fullName>
    </recommendedName>
</protein>
<dbReference type="Gene3D" id="3.80.10.10">
    <property type="entry name" value="Ribonuclease Inhibitor"/>
    <property type="match status" value="1"/>
</dbReference>